<feature type="compositionally biased region" description="Low complexity" evidence="1">
    <location>
        <begin position="293"/>
        <end position="306"/>
    </location>
</feature>
<dbReference type="EMBL" id="JBBGZA010000001">
    <property type="protein sequence ID" value="MEJ5093393.1"/>
    <property type="molecule type" value="Genomic_DNA"/>
</dbReference>
<dbReference type="RefSeq" id="WP_132882948.1">
    <property type="nucleotide sequence ID" value="NZ_JBBGZA010000001.1"/>
</dbReference>
<evidence type="ECO:0008006" key="4">
    <source>
        <dbReference type="Google" id="ProtNLM"/>
    </source>
</evidence>
<feature type="region of interest" description="Disordered" evidence="1">
    <location>
        <begin position="280"/>
        <end position="319"/>
    </location>
</feature>
<organism evidence="2 3">
    <name type="scientific">Sphingomonas molluscorum</name>
    <dbReference type="NCBI Taxonomy" id="418184"/>
    <lineage>
        <taxon>Bacteria</taxon>
        <taxon>Pseudomonadati</taxon>
        <taxon>Pseudomonadota</taxon>
        <taxon>Alphaproteobacteria</taxon>
        <taxon>Sphingomonadales</taxon>
        <taxon>Sphingomonadaceae</taxon>
        <taxon>Sphingomonas</taxon>
    </lineage>
</organism>
<evidence type="ECO:0000313" key="2">
    <source>
        <dbReference type="EMBL" id="MEJ5093393.1"/>
    </source>
</evidence>
<proteinExistence type="predicted"/>
<accession>A0ABU8Q164</accession>
<sequence length="319" mass="33232">MTMETASSATGAPRKPRGNTMLWIALLAFVLGLAAMAGLVHRFGAWIGLGPAATPAVVQSAPLPATPQNAAPPAQRPADIATLSQREQVLAAHIAELEARLANVDTSSRVASGFATRAEGLLVAFAARRALDRGLALGYIEDQLRQRFAAAEPQAVATVIAAARQPVTLEDLRLALDTIAPKLSGGGPDESWWQGIRRELSQLIIIRQDASPSMLPADRLARARRRLDAAQVEGALAEIARMPGAANAQSWMDAARRYIAARQALNAIETVAIQGGGTLSVPSAPLPVPPATQPAADEAAPAASEPVQDDEAGLNQTGA</sequence>
<dbReference type="Proteomes" id="UP001380365">
    <property type="component" value="Unassembled WGS sequence"/>
</dbReference>
<protein>
    <recommendedName>
        <fullName evidence="4">Inner membrane protein</fullName>
    </recommendedName>
</protein>
<gene>
    <name evidence="2" type="ORF">WH159_02370</name>
</gene>
<keyword evidence="3" id="KW-1185">Reference proteome</keyword>
<reference evidence="2 3" key="1">
    <citation type="submission" date="2023-12" db="EMBL/GenBank/DDBJ databases">
        <title>Gut-associated functions are favored during microbiome assembly across C. elegans life.</title>
        <authorList>
            <person name="Zimmermann J."/>
        </authorList>
    </citation>
    <scope>NUCLEOTIDE SEQUENCE [LARGE SCALE GENOMIC DNA]</scope>
    <source>
        <strain evidence="2 3">JUb134</strain>
    </source>
</reference>
<name>A0ABU8Q164_9SPHN</name>
<evidence type="ECO:0000256" key="1">
    <source>
        <dbReference type="SAM" id="MobiDB-lite"/>
    </source>
</evidence>
<evidence type="ECO:0000313" key="3">
    <source>
        <dbReference type="Proteomes" id="UP001380365"/>
    </source>
</evidence>
<comment type="caution">
    <text evidence="2">The sequence shown here is derived from an EMBL/GenBank/DDBJ whole genome shotgun (WGS) entry which is preliminary data.</text>
</comment>